<gene>
    <name evidence="2" type="ORF">PN497_17600</name>
</gene>
<dbReference type="SUPFAM" id="SSF53335">
    <property type="entry name" value="S-adenosyl-L-methionine-dependent methyltransferases"/>
    <property type="match status" value="1"/>
</dbReference>
<evidence type="ECO:0000313" key="3">
    <source>
        <dbReference type="Proteomes" id="UP001211711"/>
    </source>
</evidence>
<dbReference type="Pfam" id="PF08241">
    <property type="entry name" value="Methyltransf_11"/>
    <property type="match status" value="1"/>
</dbReference>
<dbReference type="GO" id="GO:0008168">
    <property type="term" value="F:methyltransferase activity"/>
    <property type="evidence" value="ECO:0007669"/>
    <property type="project" value="UniProtKB-KW"/>
</dbReference>
<keyword evidence="2" id="KW-0489">Methyltransferase</keyword>
<accession>A0ABT4ZUQ7</accession>
<keyword evidence="2" id="KW-0808">Transferase</keyword>
<name>A0ABT4ZUQ7_9CYAN</name>
<dbReference type="EMBL" id="JAQMTI010000224">
    <property type="protein sequence ID" value="MDB9443163.1"/>
    <property type="molecule type" value="Genomic_DNA"/>
</dbReference>
<dbReference type="Gene3D" id="3.40.50.150">
    <property type="entry name" value="Vaccinia Virus protein VP39"/>
    <property type="match status" value="1"/>
</dbReference>
<reference evidence="2 3" key="1">
    <citation type="submission" date="2023-01" db="EMBL/GenBank/DDBJ databases">
        <title>Genomes from the Australian National Cyanobacteria Reference Collection.</title>
        <authorList>
            <person name="Willis A."/>
            <person name="Lee E.M.F."/>
        </authorList>
    </citation>
    <scope>NUCLEOTIDE SEQUENCE [LARGE SCALE GENOMIC DNA]</scope>
    <source>
        <strain evidence="2 3">CS-549</strain>
    </source>
</reference>
<dbReference type="InterPro" id="IPR029063">
    <property type="entry name" value="SAM-dependent_MTases_sf"/>
</dbReference>
<protein>
    <submittedName>
        <fullName evidence="2">Class I SAM-dependent methyltransferase</fullName>
    </submittedName>
</protein>
<evidence type="ECO:0000259" key="1">
    <source>
        <dbReference type="Pfam" id="PF08241"/>
    </source>
</evidence>
<dbReference type="RefSeq" id="WP_096569358.1">
    <property type="nucleotide sequence ID" value="NZ_JAQMTI010000224.1"/>
</dbReference>
<proteinExistence type="predicted"/>
<comment type="caution">
    <text evidence="2">The sequence shown here is derived from an EMBL/GenBank/DDBJ whole genome shotgun (WGS) entry which is preliminary data.</text>
</comment>
<dbReference type="CDD" id="cd02440">
    <property type="entry name" value="AdoMet_MTases"/>
    <property type="match status" value="1"/>
</dbReference>
<evidence type="ECO:0000313" key="2">
    <source>
        <dbReference type="EMBL" id="MDB9443163.1"/>
    </source>
</evidence>
<dbReference type="InterPro" id="IPR013216">
    <property type="entry name" value="Methyltransf_11"/>
</dbReference>
<keyword evidence="3" id="KW-1185">Reference proteome</keyword>
<sequence>MRRYYDPNKKALVYIQSSATPEMWDTHWSITDEDKARLALIPPQKLNFVASITRRYLTPEDGLILEGGCGTGNHVAALTSAGYQALGIDFAPQTVAMLNKVAPHLDIRLGDVRSLPLSDQSVAGYWSLGVIEHFYSGYDSISHEMRRVIKSGGYLFLTHPYMSPLRKLKRLLRLFDYESSPSEPSDFYQFALDHQQTIMNFCQLGFSLCEVCPSAGLKGFKDELPSFFKSPLQKLYDYSGKSILVRGLRYILDKVLSPLCGHSCLIVFRRH</sequence>
<organism evidence="2 3">
    <name type="scientific">Sphaerospermopsis kisseleviana CS-549</name>
    <dbReference type="NCBI Taxonomy" id="3021783"/>
    <lineage>
        <taxon>Bacteria</taxon>
        <taxon>Bacillati</taxon>
        <taxon>Cyanobacteriota</taxon>
        <taxon>Cyanophyceae</taxon>
        <taxon>Nostocales</taxon>
        <taxon>Aphanizomenonaceae</taxon>
        <taxon>Sphaerospermopsis</taxon>
        <taxon>Sphaerospermopsis kisseleviana</taxon>
    </lineage>
</organism>
<dbReference type="GO" id="GO:0032259">
    <property type="term" value="P:methylation"/>
    <property type="evidence" value="ECO:0007669"/>
    <property type="project" value="UniProtKB-KW"/>
</dbReference>
<feature type="domain" description="Methyltransferase type 11" evidence="1">
    <location>
        <begin position="65"/>
        <end position="157"/>
    </location>
</feature>
<dbReference type="Proteomes" id="UP001211711">
    <property type="component" value="Unassembled WGS sequence"/>
</dbReference>